<evidence type="ECO:0000256" key="3">
    <source>
        <dbReference type="HAMAP-Rule" id="MF_01590"/>
    </source>
</evidence>
<proteinExistence type="inferred from homology"/>
<feature type="binding site" evidence="3">
    <location>
        <begin position="148"/>
        <end position="150"/>
    </location>
    <ligand>
        <name>carboxy-S-adenosyl-L-methionine</name>
        <dbReference type="ChEBI" id="CHEBI:134278"/>
    </ligand>
</feature>
<keyword evidence="2 3" id="KW-0819">tRNA processing</keyword>
<dbReference type="GO" id="GO:0002098">
    <property type="term" value="P:tRNA wobble uridine modification"/>
    <property type="evidence" value="ECO:0007669"/>
    <property type="project" value="InterPro"/>
</dbReference>
<feature type="binding site" evidence="3">
    <location>
        <position position="196"/>
    </location>
    <ligand>
        <name>carboxy-S-adenosyl-L-methionine</name>
        <dbReference type="ChEBI" id="CHEBI:134278"/>
    </ligand>
</feature>
<feature type="binding site" evidence="3">
    <location>
        <position position="87"/>
    </location>
    <ligand>
        <name>carboxy-S-adenosyl-L-methionine</name>
        <dbReference type="ChEBI" id="CHEBI:134278"/>
    </ligand>
</feature>
<organism evidence="5 6">
    <name type="scientific">Reinekea blandensis MED297</name>
    <dbReference type="NCBI Taxonomy" id="314283"/>
    <lineage>
        <taxon>Bacteria</taxon>
        <taxon>Pseudomonadati</taxon>
        <taxon>Pseudomonadota</taxon>
        <taxon>Gammaproteobacteria</taxon>
        <taxon>Oceanospirillales</taxon>
        <taxon>Saccharospirillaceae</taxon>
        <taxon>Reinekea</taxon>
    </lineage>
</organism>
<dbReference type="STRING" id="314283.MED297_06669"/>
<feature type="binding site" evidence="3">
    <location>
        <position position="126"/>
    </location>
    <ligand>
        <name>carboxy-S-adenosyl-L-methionine</name>
        <dbReference type="ChEBI" id="CHEBI:134278"/>
    </ligand>
</feature>
<feature type="region of interest" description="Disordered" evidence="4">
    <location>
        <begin position="274"/>
        <end position="302"/>
    </location>
</feature>
<comment type="similarity">
    <text evidence="3">Belongs to the class I-like SAM-binding methyltransferase superfamily. CmoB family.</text>
</comment>
<dbReference type="InterPro" id="IPR029063">
    <property type="entry name" value="SAM-dependent_MTases_sf"/>
</dbReference>
<dbReference type="InterPro" id="IPR027555">
    <property type="entry name" value="Mo5U34_MeTrfas-like"/>
</dbReference>
<dbReference type="Proteomes" id="UP000005953">
    <property type="component" value="Unassembled WGS sequence"/>
</dbReference>
<reference evidence="5 6" key="1">
    <citation type="submission" date="2006-02" db="EMBL/GenBank/DDBJ databases">
        <authorList>
            <person name="Pinhassi J."/>
            <person name="Pedros-Alio C."/>
            <person name="Ferriera S."/>
            <person name="Johnson J."/>
            <person name="Kravitz S."/>
            <person name="Halpern A."/>
            <person name="Remington K."/>
            <person name="Beeson K."/>
            <person name="Tran B."/>
            <person name="Rogers Y.-H."/>
            <person name="Friedman R."/>
            <person name="Venter J.C."/>
        </authorList>
    </citation>
    <scope>NUCLEOTIDE SEQUENCE [LARGE SCALE GENOMIC DNA]</scope>
    <source>
        <strain evidence="5 6">MED297</strain>
    </source>
</reference>
<keyword evidence="5" id="KW-0489">Methyltransferase</keyword>
<dbReference type="AlphaFoldDB" id="A4BK38"/>
<dbReference type="PANTHER" id="PTHR43464">
    <property type="entry name" value="METHYLTRANSFERASE"/>
    <property type="match status" value="1"/>
</dbReference>
<dbReference type="EMBL" id="AAOE01000040">
    <property type="protein sequence ID" value="EAR07520.1"/>
    <property type="molecule type" value="Genomic_DNA"/>
</dbReference>
<evidence type="ECO:0000256" key="2">
    <source>
        <dbReference type="ARBA" id="ARBA00022694"/>
    </source>
</evidence>
<dbReference type="EC" id="2.5.1.-" evidence="3"/>
<dbReference type="Pfam" id="PF08003">
    <property type="entry name" value="Methyltransf_9"/>
    <property type="match status" value="1"/>
</dbReference>
<protein>
    <recommendedName>
        <fullName evidence="3">tRNA U34 carboxymethyltransferase</fullName>
        <ecNumber evidence="3">2.5.1.-</ecNumber>
    </recommendedName>
</protein>
<feature type="binding site" evidence="3">
    <location>
        <begin position="176"/>
        <end position="177"/>
    </location>
    <ligand>
        <name>carboxy-S-adenosyl-L-methionine</name>
        <dbReference type="ChEBI" id="CHEBI:134278"/>
    </ligand>
</feature>
<evidence type="ECO:0000256" key="4">
    <source>
        <dbReference type="SAM" id="MobiDB-lite"/>
    </source>
</evidence>
<comment type="function">
    <text evidence="3">Catalyzes carboxymethyl transfer from carboxy-S-adenosyl-L-methionine (Cx-SAM) to 5-hydroxyuridine (ho5U) to form 5-carboxymethoxyuridine (cmo5U) at position 34 in tRNAs.</text>
</comment>
<dbReference type="HAMAP" id="MF_01590">
    <property type="entry name" value="tRNA_carboxymethyltr_CmoB"/>
    <property type="match status" value="1"/>
</dbReference>
<comment type="catalytic activity">
    <reaction evidence="3">
        <text>carboxy-S-adenosyl-L-methionine + 5-hydroxyuridine(34) in tRNA = 5-carboxymethoxyuridine(34) in tRNA + S-adenosyl-L-homocysteine + H(+)</text>
        <dbReference type="Rhea" id="RHEA:52848"/>
        <dbReference type="Rhea" id="RHEA-COMP:13381"/>
        <dbReference type="Rhea" id="RHEA-COMP:13383"/>
        <dbReference type="ChEBI" id="CHEBI:15378"/>
        <dbReference type="ChEBI" id="CHEBI:57856"/>
        <dbReference type="ChEBI" id="CHEBI:134278"/>
        <dbReference type="ChEBI" id="CHEBI:136877"/>
        <dbReference type="ChEBI" id="CHEBI:136879"/>
    </reaction>
</comment>
<dbReference type="NCBIfam" id="TIGR00452">
    <property type="entry name" value="tRNA 5-methoxyuridine(34)/uridine 5-oxyacetic acid(34) synthase CmoB"/>
    <property type="match status" value="1"/>
</dbReference>
<feature type="binding site" evidence="3">
    <location>
        <position position="311"/>
    </location>
    <ligand>
        <name>carboxy-S-adenosyl-L-methionine</name>
        <dbReference type="ChEBI" id="CHEBI:134278"/>
    </ligand>
</feature>
<dbReference type="HOGENOM" id="CLU_052665_0_0_6"/>
<name>A4BK38_9GAMM</name>
<dbReference type="GO" id="GO:0008168">
    <property type="term" value="F:methyltransferase activity"/>
    <property type="evidence" value="ECO:0007669"/>
    <property type="project" value="UniProtKB-KW"/>
</dbReference>
<dbReference type="Gene3D" id="3.40.50.150">
    <property type="entry name" value="Vaccinia Virus protein VP39"/>
    <property type="match status" value="1"/>
</dbReference>
<evidence type="ECO:0000256" key="1">
    <source>
        <dbReference type="ARBA" id="ARBA00022679"/>
    </source>
</evidence>
<sequence length="330" mass="37171">MINYQPFLDHLSHTRLNHWVVPLSAQLDDLWANLNDGNLPRFMSIINDLPSLAVTDTEFSDTVSIRGDIQAPETLLTALQQLKPWRKGPFSLFGIDIDSEWRCNLKWDRVAAHLPDLTGQHVLDVGSGNGYYGWRMKAAGAATVAGIDPSWLSVVQHLAVNRYINDASHAVLPLTMESLTPDLNAFDTVFSMGVLYHRRSPLDHLFELRGALRPGGTLVLETIVIDGHEGESLVPIGRYARMNNVWFLPTAKTLAQWLEKMGFENIRIVDESRTTAEEQRGTDWKPGQSLSEYLHPDDPTRTVEGHPAPIRAILLADKPVNQRLKRYRLD</sequence>
<keyword evidence="1 3" id="KW-0808">Transferase</keyword>
<dbReference type="SUPFAM" id="SSF53335">
    <property type="entry name" value="S-adenosyl-L-methionine-dependent methyltransferases"/>
    <property type="match status" value="1"/>
</dbReference>
<dbReference type="InterPro" id="IPR010017">
    <property type="entry name" value="CmoB"/>
</dbReference>
<evidence type="ECO:0000313" key="6">
    <source>
        <dbReference type="Proteomes" id="UP000005953"/>
    </source>
</evidence>
<comment type="subunit">
    <text evidence="3">Homotetramer.</text>
</comment>
<dbReference type="GO" id="GO:0032259">
    <property type="term" value="P:methylation"/>
    <property type="evidence" value="ECO:0007669"/>
    <property type="project" value="UniProtKB-KW"/>
</dbReference>
<feature type="compositionally biased region" description="Basic and acidic residues" evidence="4">
    <location>
        <begin position="274"/>
        <end position="283"/>
    </location>
</feature>
<accession>A4BK38</accession>
<gene>
    <name evidence="3" type="primary">cmoB</name>
    <name evidence="5" type="ORF">MED297_06669</name>
</gene>
<dbReference type="NCBIfam" id="NF011650">
    <property type="entry name" value="PRK15068.1"/>
    <property type="match status" value="1"/>
</dbReference>
<comment type="caution">
    <text evidence="5">The sequence shown here is derived from an EMBL/GenBank/DDBJ whole genome shotgun (WGS) entry which is preliminary data.</text>
</comment>
<feature type="binding site" evidence="3">
    <location>
        <position position="192"/>
    </location>
    <ligand>
        <name>carboxy-S-adenosyl-L-methionine</name>
        <dbReference type="ChEBI" id="CHEBI:134278"/>
    </ligand>
</feature>
<feature type="binding site" evidence="3">
    <location>
        <position position="101"/>
    </location>
    <ligand>
        <name>carboxy-S-adenosyl-L-methionine</name>
        <dbReference type="ChEBI" id="CHEBI:134278"/>
    </ligand>
</feature>
<keyword evidence="6" id="KW-1185">Reference proteome</keyword>
<feature type="binding site" evidence="3">
    <location>
        <position position="106"/>
    </location>
    <ligand>
        <name>carboxy-S-adenosyl-L-methionine</name>
        <dbReference type="ChEBI" id="CHEBI:134278"/>
    </ligand>
</feature>
<dbReference type="GO" id="GO:0016765">
    <property type="term" value="F:transferase activity, transferring alkyl or aryl (other than methyl) groups"/>
    <property type="evidence" value="ECO:0007669"/>
    <property type="project" value="UniProtKB-UniRule"/>
</dbReference>
<dbReference type="PANTHER" id="PTHR43464:SF95">
    <property type="entry name" value="TRNA U34 CARBOXYMETHYLTRANSFERASE"/>
    <property type="match status" value="1"/>
</dbReference>
<dbReference type="OrthoDB" id="9773188at2"/>
<evidence type="ECO:0000313" key="5">
    <source>
        <dbReference type="EMBL" id="EAR07520.1"/>
    </source>
</evidence>
<dbReference type="RefSeq" id="WP_008045191.1">
    <property type="nucleotide sequence ID" value="NZ_CH724152.1"/>
</dbReference>
<dbReference type="CDD" id="cd02440">
    <property type="entry name" value="AdoMet_MTases"/>
    <property type="match status" value="1"/>
</dbReference>